<dbReference type="SUPFAM" id="SSF46458">
    <property type="entry name" value="Globin-like"/>
    <property type="match status" value="1"/>
</dbReference>
<dbReference type="Pfam" id="PF00042">
    <property type="entry name" value="Globin"/>
    <property type="match status" value="1"/>
</dbReference>
<dbReference type="GO" id="GO:0046210">
    <property type="term" value="P:nitric oxide catabolic process"/>
    <property type="evidence" value="ECO:0007669"/>
    <property type="project" value="TreeGrafter"/>
</dbReference>
<dbReference type="PROSITE" id="PS01033">
    <property type="entry name" value="GLOBIN"/>
    <property type="match status" value="1"/>
</dbReference>
<dbReference type="GO" id="GO:0005344">
    <property type="term" value="F:oxygen carrier activity"/>
    <property type="evidence" value="ECO:0007669"/>
    <property type="project" value="UniProtKB-KW"/>
</dbReference>
<reference evidence="7 8" key="1">
    <citation type="journal article" date="2014" name="ISME J.">
        <title>Adaptation of an abundant Roseobacter RCA organism to pelagic systems revealed by genomic and transcriptomic analyses.</title>
        <authorList>
            <person name="Voget S."/>
            <person name="Wemheuer B."/>
            <person name="Brinkhoff T."/>
            <person name="Vollmers J."/>
            <person name="Dietrich S."/>
            <person name="Giebel H.A."/>
            <person name="Beardsley C."/>
            <person name="Sardemann C."/>
            <person name="Bakenhus I."/>
            <person name="Billerbeck S."/>
            <person name="Daniel R."/>
            <person name="Simon M."/>
        </authorList>
    </citation>
    <scope>NUCLEOTIDE SEQUENCE [LARGE SCALE GENOMIC DNA]</scope>
    <source>
        <strain evidence="7 8">RCA23</strain>
    </source>
</reference>
<dbReference type="InterPro" id="IPR012292">
    <property type="entry name" value="Globin/Proto"/>
</dbReference>
<dbReference type="PANTHER" id="PTHR43396:SF3">
    <property type="entry name" value="FLAVOHEMOPROTEIN"/>
    <property type="match status" value="1"/>
</dbReference>
<evidence type="ECO:0000256" key="1">
    <source>
        <dbReference type="ARBA" id="ARBA00022617"/>
    </source>
</evidence>
<evidence type="ECO:0000259" key="6">
    <source>
        <dbReference type="PROSITE" id="PS01033"/>
    </source>
</evidence>
<evidence type="ECO:0000313" key="8">
    <source>
        <dbReference type="Proteomes" id="UP000028680"/>
    </source>
</evidence>
<evidence type="ECO:0000256" key="3">
    <source>
        <dbReference type="ARBA" id="ARBA00022723"/>
    </source>
</evidence>
<keyword evidence="4" id="KW-0408">Iron</keyword>
<accession>A0AAN0RLM2</accession>
<dbReference type="KEGG" id="ptp:RCA23_c29400"/>
<dbReference type="GO" id="GO:0020037">
    <property type="term" value="F:heme binding"/>
    <property type="evidence" value="ECO:0007669"/>
    <property type="project" value="InterPro"/>
</dbReference>
<dbReference type="GO" id="GO:0008941">
    <property type="term" value="F:nitric oxide dioxygenase NAD(P)H activity"/>
    <property type="evidence" value="ECO:0007669"/>
    <property type="project" value="TreeGrafter"/>
</dbReference>
<protein>
    <submittedName>
        <fullName evidence="7">Flavohemoglobin / bacterial hemoglobin</fullName>
    </submittedName>
</protein>
<keyword evidence="2 5" id="KW-0561">Oxygen transport</keyword>
<proteinExistence type="inferred from homology"/>
<dbReference type="RefSeq" id="WP_052377221.1">
    <property type="nucleotide sequence ID" value="NZ_CP003984.1"/>
</dbReference>
<dbReference type="EMBL" id="CP003984">
    <property type="protein sequence ID" value="AII88440.1"/>
    <property type="molecule type" value="Genomic_DNA"/>
</dbReference>
<dbReference type="InterPro" id="IPR000971">
    <property type="entry name" value="Globin"/>
</dbReference>
<keyword evidence="8" id="KW-1185">Reference proteome</keyword>
<keyword evidence="5" id="KW-0813">Transport</keyword>
<dbReference type="Proteomes" id="UP000028680">
    <property type="component" value="Chromosome"/>
</dbReference>
<evidence type="ECO:0000256" key="4">
    <source>
        <dbReference type="ARBA" id="ARBA00023004"/>
    </source>
</evidence>
<dbReference type="Gene3D" id="1.10.490.10">
    <property type="entry name" value="Globins"/>
    <property type="match status" value="1"/>
</dbReference>
<organism evidence="7 8">
    <name type="scientific">Planktomarina temperata RCA23</name>
    <dbReference type="NCBI Taxonomy" id="666509"/>
    <lineage>
        <taxon>Bacteria</taxon>
        <taxon>Pseudomonadati</taxon>
        <taxon>Pseudomonadota</taxon>
        <taxon>Alphaproteobacteria</taxon>
        <taxon>Rhodobacterales</taxon>
        <taxon>Paracoccaceae</taxon>
        <taxon>Planktomarina</taxon>
    </lineage>
</organism>
<sequence>MQVALIFYANLFRIAPETEALFKNDLTSQGEKLMDTLAFVVDHLDEPETLLPAACDLSVRHVGYGVTEEHYAFVKRALLTTFADFLGPDFGPKEHAAWSQTYDELASHMIAAARNAEMEKS</sequence>
<evidence type="ECO:0000256" key="5">
    <source>
        <dbReference type="RuleBase" id="RU000356"/>
    </source>
</evidence>
<dbReference type="AlphaFoldDB" id="A0AAN0RLM2"/>
<feature type="domain" description="Globin" evidence="6">
    <location>
        <begin position="1"/>
        <end position="114"/>
    </location>
</feature>
<dbReference type="GO" id="GO:0071500">
    <property type="term" value="P:cellular response to nitrosative stress"/>
    <property type="evidence" value="ECO:0007669"/>
    <property type="project" value="TreeGrafter"/>
</dbReference>
<dbReference type="PANTHER" id="PTHR43396">
    <property type="entry name" value="FLAVOHEMOPROTEIN"/>
    <property type="match status" value="1"/>
</dbReference>
<dbReference type="InterPro" id="IPR009050">
    <property type="entry name" value="Globin-like_sf"/>
</dbReference>
<comment type="similarity">
    <text evidence="5">Belongs to the globin family.</text>
</comment>
<keyword evidence="3" id="KW-0479">Metal-binding</keyword>
<dbReference type="GO" id="GO:0046872">
    <property type="term" value="F:metal ion binding"/>
    <property type="evidence" value="ECO:0007669"/>
    <property type="project" value="UniProtKB-KW"/>
</dbReference>
<keyword evidence="1 5" id="KW-0349">Heme</keyword>
<name>A0AAN0RLM2_9RHOB</name>
<dbReference type="GO" id="GO:0019825">
    <property type="term" value="F:oxygen binding"/>
    <property type="evidence" value="ECO:0007669"/>
    <property type="project" value="InterPro"/>
</dbReference>
<evidence type="ECO:0000256" key="2">
    <source>
        <dbReference type="ARBA" id="ARBA00022621"/>
    </source>
</evidence>
<dbReference type="GO" id="GO:0071949">
    <property type="term" value="F:FAD binding"/>
    <property type="evidence" value="ECO:0007669"/>
    <property type="project" value="TreeGrafter"/>
</dbReference>
<evidence type="ECO:0000313" key="7">
    <source>
        <dbReference type="EMBL" id="AII88440.1"/>
    </source>
</evidence>
<gene>
    <name evidence="7" type="ORF">RCA23_c29400</name>
</gene>